<evidence type="ECO:0000256" key="6">
    <source>
        <dbReference type="ARBA" id="ARBA00023042"/>
    </source>
</evidence>
<keyword evidence="6" id="KW-0506">mRNA capping</keyword>
<feature type="domain" description="MRNA cap 0 methyltransferase" evidence="8">
    <location>
        <begin position="1"/>
        <end position="187"/>
    </location>
</feature>
<evidence type="ECO:0000256" key="1">
    <source>
        <dbReference type="ARBA" id="ARBA00011926"/>
    </source>
</evidence>
<keyword evidence="3" id="KW-0808">Transferase</keyword>
<proteinExistence type="predicted"/>
<gene>
    <name evidence="9" type="ORF">CCAE0312_LOCUS1672</name>
</gene>
<keyword evidence="6" id="KW-0507">mRNA processing</keyword>
<dbReference type="GO" id="GO:0003723">
    <property type="term" value="F:RNA binding"/>
    <property type="evidence" value="ECO:0007669"/>
    <property type="project" value="UniProtKB-KW"/>
</dbReference>
<keyword evidence="5" id="KW-0694">RNA-binding</keyword>
<evidence type="ECO:0000256" key="3">
    <source>
        <dbReference type="ARBA" id="ARBA00022679"/>
    </source>
</evidence>
<reference evidence="9" key="1">
    <citation type="submission" date="2021-01" db="EMBL/GenBank/DDBJ databases">
        <authorList>
            <person name="Corre E."/>
            <person name="Pelletier E."/>
            <person name="Niang G."/>
            <person name="Scheremetjew M."/>
            <person name="Finn R."/>
            <person name="Kale V."/>
            <person name="Holt S."/>
            <person name="Cochrane G."/>
            <person name="Meng A."/>
            <person name="Brown T."/>
            <person name="Cohen L."/>
        </authorList>
    </citation>
    <scope>NUCLEOTIDE SEQUENCE</scope>
    <source>
        <strain evidence="9">SAG 36.94</strain>
    </source>
</reference>
<comment type="catalytic activity">
    <reaction evidence="7">
        <text>a 5'-end (5'-triphosphoguanosine)-ribonucleoside in mRNA + S-adenosyl-L-methionine = a 5'-end (N(7)-methyl 5'-triphosphoguanosine)-ribonucleoside in mRNA + S-adenosyl-L-homocysteine</text>
        <dbReference type="Rhea" id="RHEA:67008"/>
        <dbReference type="Rhea" id="RHEA-COMP:17166"/>
        <dbReference type="Rhea" id="RHEA-COMP:17167"/>
        <dbReference type="ChEBI" id="CHEBI:57856"/>
        <dbReference type="ChEBI" id="CHEBI:59789"/>
        <dbReference type="ChEBI" id="CHEBI:156461"/>
        <dbReference type="ChEBI" id="CHEBI:167617"/>
        <dbReference type="EC" id="2.1.1.56"/>
    </reaction>
</comment>
<sequence length="188" mass="21673">MFEGVSSLLMPHGFFFGTMTDAGQLWTFAQKEIELREILRAREMAVMSSELALLASSSSPRGGSIYVQKKLFNLVFPEGEEFQRFGSRYRIDFPLDEDGSEESIQTNLVHSSSLIQIARQVQFACLDIMNYVEFWEDFRKHFHRIAERLGVLHTSEATEVDVVLRKPFDKDEMEAMSLFSAFMFVKCD</sequence>
<dbReference type="EMBL" id="HBGH01003094">
    <property type="protein sequence ID" value="CAD9227732.1"/>
    <property type="molecule type" value="Transcribed_RNA"/>
</dbReference>
<dbReference type="PROSITE" id="PS51562">
    <property type="entry name" value="RNA_CAP0_MT"/>
    <property type="match status" value="1"/>
</dbReference>
<dbReference type="Gene3D" id="3.40.50.150">
    <property type="entry name" value="Vaccinia Virus protein VP39"/>
    <property type="match status" value="1"/>
</dbReference>
<keyword evidence="4" id="KW-0949">S-adenosyl-L-methionine</keyword>
<dbReference type="GO" id="GO:0005634">
    <property type="term" value="C:nucleus"/>
    <property type="evidence" value="ECO:0007669"/>
    <property type="project" value="TreeGrafter"/>
</dbReference>
<name>A0A7S1T8T0_9RHOD</name>
<dbReference type="InterPro" id="IPR039753">
    <property type="entry name" value="RG7MT1"/>
</dbReference>
<evidence type="ECO:0000256" key="7">
    <source>
        <dbReference type="ARBA" id="ARBA00044712"/>
    </source>
</evidence>
<keyword evidence="2" id="KW-0489">Methyltransferase</keyword>
<protein>
    <recommendedName>
        <fullName evidence="1">mRNA (guanine-N(7))-methyltransferase</fullName>
        <ecNumber evidence="1">2.1.1.56</ecNumber>
    </recommendedName>
</protein>
<dbReference type="PANTHER" id="PTHR12189">
    <property type="entry name" value="MRNA GUANINE-7- METHYLTRANSFERASE"/>
    <property type="match status" value="1"/>
</dbReference>
<evidence type="ECO:0000256" key="5">
    <source>
        <dbReference type="ARBA" id="ARBA00022884"/>
    </source>
</evidence>
<dbReference type="InterPro" id="IPR029063">
    <property type="entry name" value="SAM-dependent_MTases_sf"/>
</dbReference>
<dbReference type="InterPro" id="IPR004971">
    <property type="entry name" value="mRNA_G-N7_MeTrfase_dom"/>
</dbReference>
<evidence type="ECO:0000259" key="8">
    <source>
        <dbReference type="PROSITE" id="PS51562"/>
    </source>
</evidence>
<organism evidence="9">
    <name type="scientific">Compsopogon caeruleus</name>
    <dbReference type="NCBI Taxonomy" id="31354"/>
    <lineage>
        <taxon>Eukaryota</taxon>
        <taxon>Rhodophyta</taxon>
        <taxon>Compsopogonophyceae</taxon>
        <taxon>Compsopogonales</taxon>
        <taxon>Compsopogonaceae</taxon>
        <taxon>Compsopogon</taxon>
    </lineage>
</organism>
<dbReference type="PANTHER" id="PTHR12189:SF3">
    <property type="entry name" value="MRNA (GUANINE-N(7))-METHYLTRANSFERASE"/>
    <property type="match status" value="1"/>
</dbReference>
<evidence type="ECO:0000313" key="9">
    <source>
        <dbReference type="EMBL" id="CAD9227732.1"/>
    </source>
</evidence>
<evidence type="ECO:0000256" key="4">
    <source>
        <dbReference type="ARBA" id="ARBA00022691"/>
    </source>
</evidence>
<dbReference type="GO" id="GO:0004482">
    <property type="term" value="F:mRNA 5'-cap (guanine-N7-)-methyltransferase activity"/>
    <property type="evidence" value="ECO:0007669"/>
    <property type="project" value="UniProtKB-EC"/>
</dbReference>
<dbReference type="EC" id="2.1.1.56" evidence="1"/>
<accession>A0A7S1T8T0</accession>
<evidence type="ECO:0000256" key="2">
    <source>
        <dbReference type="ARBA" id="ARBA00022603"/>
    </source>
</evidence>
<dbReference type="AlphaFoldDB" id="A0A7S1T8T0"/>